<feature type="chain" id="PRO_5047029815" evidence="1">
    <location>
        <begin position="23"/>
        <end position="151"/>
    </location>
</feature>
<dbReference type="RefSeq" id="WP_381610176.1">
    <property type="nucleotide sequence ID" value="NZ_JBHTEB010000001.1"/>
</dbReference>
<dbReference type="InterPro" id="IPR058248">
    <property type="entry name" value="Lxx211020-like"/>
</dbReference>
<evidence type="ECO:0000313" key="3">
    <source>
        <dbReference type="Proteomes" id="UP001597023"/>
    </source>
</evidence>
<protein>
    <submittedName>
        <fullName evidence="2">Copper chaperone PCu(A)C</fullName>
    </submittedName>
</protein>
<dbReference type="SUPFAM" id="SSF110087">
    <property type="entry name" value="DR1885-like metal-binding protein"/>
    <property type="match status" value="1"/>
</dbReference>
<evidence type="ECO:0000256" key="1">
    <source>
        <dbReference type="SAM" id="SignalP"/>
    </source>
</evidence>
<feature type="signal peptide" evidence="1">
    <location>
        <begin position="1"/>
        <end position="22"/>
    </location>
</feature>
<organism evidence="2 3">
    <name type="scientific">Streptomyces flavalbus</name>
    <dbReference type="NCBI Taxonomy" id="2665155"/>
    <lineage>
        <taxon>Bacteria</taxon>
        <taxon>Bacillati</taxon>
        <taxon>Actinomycetota</taxon>
        <taxon>Actinomycetes</taxon>
        <taxon>Kitasatosporales</taxon>
        <taxon>Streptomycetaceae</taxon>
        <taxon>Streptomyces</taxon>
    </lineage>
</organism>
<reference evidence="3" key="1">
    <citation type="journal article" date="2019" name="Int. J. Syst. Evol. Microbiol.">
        <title>The Global Catalogue of Microorganisms (GCM) 10K type strain sequencing project: providing services to taxonomists for standard genome sequencing and annotation.</title>
        <authorList>
            <consortium name="The Broad Institute Genomics Platform"/>
            <consortium name="The Broad Institute Genome Sequencing Center for Infectious Disease"/>
            <person name="Wu L."/>
            <person name="Ma J."/>
        </authorList>
    </citation>
    <scope>NUCLEOTIDE SEQUENCE [LARGE SCALE GENOMIC DNA]</scope>
    <source>
        <strain evidence="3">CGMCC 4.7400</strain>
    </source>
</reference>
<evidence type="ECO:0000313" key="2">
    <source>
        <dbReference type="EMBL" id="MFD0316056.1"/>
    </source>
</evidence>
<keyword evidence="1" id="KW-0732">Signal</keyword>
<accession>A0ABW2WEA7</accession>
<dbReference type="Proteomes" id="UP001597023">
    <property type="component" value="Unassembled WGS sequence"/>
</dbReference>
<comment type="caution">
    <text evidence="2">The sequence shown here is derived from an EMBL/GenBank/DDBJ whole genome shotgun (WGS) entry which is preliminary data.</text>
</comment>
<gene>
    <name evidence="2" type="ORF">ACFQZ6_17900</name>
</gene>
<dbReference type="Pfam" id="PF04314">
    <property type="entry name" value="PCuAC"/>
    <property type="match status" value="1"/>
</dbReference>
<dbReference type="InterPro" id="IPR036182">
    <property type="entry name" value="PCuAC_sf"/>
</dbReference>
<dbReference type="InterPro" id="IPR007410">
    <property type="entry name" value="LpqE-like"/>
</dbReference>
<dbReference type="PANTHER" id="PTHR36302">
    <property type="entry name" value="BLR7088 PROTEIN"/>
    <property type="match status" value="1"/>
</dbReference>
<sequence length="151" mass="15664">MRAAGSLLAGVLVLGLGLTACGSDEESGDAVLSVGGAYMPQPVSRMAAGFLTVTNDGGADDTLKSVTSDIAGEVTVHETVDQSMREVSGLDVPAHGKLVLESGGSHLMFEQLKHMPKEGETVSVVLHFAQSDPVTVEMPVKPMTYRPDPGN</sequence>
<dbReference type="PROSITE" id="PS51257">
    <property type="entry name" value="PROKAR_LIPOPROTEIN"/>
    <property type="match status" value="1"/>
</dbReference>
<name>A0ABW2WEA7_9ACTN</name>
<dbReference type="EMBL" id="JBHTEB010000001">
    <property type="protein sequence ID" value="MFD0316056.1"/>
    <property type="molecule type" value="Genomic_DNA"/>
</dbReference>
<dbReference type="PANTHER" id="PTHR36302:SF1">
    <property type="entry name" value="COPPER CHAPERONE PCU(A)C"/>
    <property type="match status" value="1"/>
</dbReference>
<keyword evidence="3" id="KW-1185">Reference proteome</keyword>
<dbReference type="Gene3D" id="2.60.40.1890">
    <property type="entry name" value="PCu(A)C copper chaperone"/>
    <property type="match status" value="1"/>
</dbReference>
<proteinExistence type="predicted"/>